<feature type="transmembrane region" description="Helical" evidence="1">
    <location>
        <begin position="70"/>
        <end position="95"/>
    </location>
</feature>
<keyword evidence="4" id="KW-1185">Reference proteome</keyword>
<feature type="domain" description="Acyltransferase 3" evidence="2">
    <location>
        <begin position="1"/>
        <end position="272"/>
    </location>
</feature>
<dbReference type="InterPro" id="IPR002656">
    <property type="entry name" value="Acyl_transf_3_dom"/>
</dbReference>
<dbReference type="PANTHER" id="PTHR37312">
    <property type="entry name" value="MEMBRANE-BOUND ACYLTRANSFERASE YKRP-RELATED"/>
    <property type="match status" value="1"/>
</dbReference>
<proteinExistence type="predicted"/>
<dbReference type="GO" id="GO:0016747">
    <property type="term" value="F:acyltransferase activity, transferring groups other than amino-acyl groups"/>
    <property type="evidence" value="ECO:0007669"/>
    <property type="project" value="InterPro"/>
</dbReference>
<organism evidence="3 4">
    <name type="scientific">Bifidobacterium goeldii</name>
    <dbReference type="NCBI Taxonomy" id="2306975"/>
    <lineage>
        <taxon>Bacteria</taxon>
        <taxon>Bacillati</taxon>
        <taxon>Actinomycetota</taxon>
        <taxon>Actinomycetes</taxon>
        <taxon>Bifidobacteriales</taxon>
        <taxon>Bifidobacteriaceae</taxon>
        <taxon>Bifidobacterium</taxon>
    </lineage>
</organism>
<feature type="transmembrane region" description="Helical" evidence="1">
    <location>
        <begin position="107"/>
        <end position="126"/>
    </location>
</feature>
<accession>A0A430FG12</accession>
<sequence length="294" mass="33693">MPLFFLLGGLTFSTRGGFKAFLIRKIRTLLIPYYIFSLYFLAKPFAILFIPNLRESFQTEHNYNIGHQFYDVLIMGNGLWFLMAFFVAELIMYGLTKIIRTPLTRILSGLLLIIGTYTLKIFLPIAQMPFQILKGIQIAGFMLIGLSIRNRLLHIKRRTATLLAIPNILMIIIIENLFSFRKNDIISNNVVYMFLLIIAALCGALGFTCLSIVIQHCSYLEYIGQNSLVYYSLNAITLNIVKIMLFHILGINVTASLYIIQLLIGIMATLLALAMLTIENYFINRYFRWSIGKK</sequence>
<comment type="caution">
    <text evidence="3">The sequence shown here is derived from an EMBL/GenBank/DDBJ whole genome shotgun (WGS) entry which is preliminary data.</text>
</comment>
<keyword evidence="1" id="KW-0812">Transmembrane</keyword>
<feature type="transmembrane region" description="Helical" evidence="1">
    <location>
        <begin position="190"/>
        <end position="216"/>
    </location>
</feature>
<feature type="transmembrane region" description="Helical" evidence="1">
    <location>
        <begin position="29"/>
        <end position="50"/>
    </location>
</feature>
<feature type="transmembrane region" description="Helical" evidence="1">
    <location>
        <begin position="160"/>
        <end position="178"/>
    </location>
</feature>
<dbReference type="AlphaFoldDB" id="A0A430FG12"/>
<feature type="transmembrane region" description="Helical" evidence="1">
    <location>
        <begin position="255"/>
        <end position="278"/>
    </location>
</feature>
<name>A0A430FG12_9BIFI</name>
<dbReference type="Pfam" id="PF01757">
    <property type="entry name" value="Acyl_transf_3"/>
    <property type="match status" value="1"/>
</dbReference>
<dbReference type="InterPro" id="IPR052734">
    <property type="entry name" value="Nod_factor_acetyltransferase"/>
</dbReference>
<dbReference type="Proteomes" id="UP000287533">
    <property type="component" value="Unassembled WGS sequence"/>
</dbReference>
<keyword evidence="1" id="KW-1133">Transmembrane helix</keyword>
<protein>
    <recommendedName>
        <fullName evidence="2">Acyltransferase 3 domain-containing protein</fullName>
    </recommendedName>
</protein>
<evidence type="ECO:0000313" key="4">
    <source>
        <dbReference type="Proteomes" id="UP000287533"/>
    </source>
</evidence>
<evidence type="ECO:0000256" key="1">
    <source>
        <dbReference type="SAM" id="Phobius"/>
    </source>
</evidence>
<reference evidence="3 4" key="1">
    <citation type="submission" date="2018-09" db="EMBL/GenBank/DDBJ databases">
        <title>Characterization of the phylogenetic diversity of five novel species belonging to the genus Bifidobacterium.</title>
        <authorList>
            <person name="Lugli G.A."/>
            <person name="Duranti S."/>
            <person name="Milani C."/>
        </authorList>
    </citation>
    <scope>NUCLEOTIDE SEQUENCE [LARGE SCALE GENOMIC DNA]</scope>
    <source>
        <strain evidence="3 4">2034B</strain>
    </source>
</reference>
<keyword evidence="1" id="KW-0472">Membrane</keyword>
<dbReference type="PANTHER" id="PTHR37312:SF1">
    <property type="entry name" value="MEMBRANE-BOUND ACYLTRANSFERASE YKRP-RELATED"/>
    <property type="match status" value="1"/>
</dbReference>
<evidence type="ECO:0000259" key="2">
    <source>
        <dbReference type="Pfam" id="PF01757"/>
    </source>
</evidence>
<feature type="transmembrane region" description="Helical" evidence="1">
    <location>
        <begin position="228"/>
        <end position="249"/>
    </location>
</feature>
<feature type="transmembrane region" description="Helical" evidence="1">
    <location>
        <begin position="132"/>
        <end position="148"/>
    </location>
</feature>
<gene>
    <name evidence="3" type="ORF">D2E25_1735</name>
</gene>
<dbReference type="EMBL" id="QXGL01000006">
    <property type="protein sequence ID" value="RSX51760.1"/>
    <property type="molecule type" value="Genomic_DNA"/>
</dbReference>
<evidence type="ECO:0000313" key="3">
    <source>
        <dbReference type="EMBL" id="RSX51760.1"/>
    </source>
</evidence>